<comment type="cofactor">
    <cofactor evidence="1 10">
        <name>FAD</name>
        <dbReference type="ChEBI" id="CHEBI:57692"/>
    </cofactor>
</comment>
<evidence type="ECO:0000256" key="3">
    <source>
        <dbReference type="ARBA" id="ARBA00008802"/>
    </source>
</evidence>
<evidence type="ECO:0000256" key="6">
    <source>
        <dbReference type="ARBA" id="ARBA00022827"/>
    </source>
</evidence>
<comment type="function">
    <text evidence="10">Catalyzes the stereospecific oxidation of squalene to (S)-2,3-epoxysqualene, and is considered to be a rate-limiting enzyme in steroid biosynthesis.</text>
</comment>
<evidence type="ECO:0000256" key="8">
    <source>
        <dbReference type="ARBA" id="ARBA00023002"/>
    </source>
</evidence>
<dbReference type="EMBL" id="JABBWD010000042">
    <property type="protein sequence ID" value="KAG1774336.1"/>
    <property type="molecule type" value="Genomic_DNA"/>
</dbReference>
<proteinExistence type="inferred from homology"/>
<dbReference type="EC" id="1.14.14.17" evidence="4 10"/>
<evidence type="ECO:0000313" key="12">
    <source>
        <dbReference type="EMBL" id="KAG1774336.1"/>
    </source>
</evidence>
<evidence type="ECO:0000256" key="4">
    <source>
        <dbReference type="ARBA" id="ARBA00012312"/>
    </source>
</evidence>
<dbReference type="Gene3D" id="3.50.50.60">
    <property type="entry name" value="FAD/NAD(P)-binding domain"/>
    <property type="match status" value="1"/>
</dbReference>
<evidence type="ECO:0000256" key="10">
    <source>
        <dbReference type="RuleBase" id="RU367121"/>
    </source>
</evidence>
<dbReference type="GO" id="GO:0005789">
    <property type="term" value="C:endoplasmic reticulum membrane"/>
    <property type="evidence" value="ECO:0007669"/>
    <property type="project" value="UniProtKB-SubCell"/>
</dbReference>
<evidence type="ECO:0000256" key="2">
    <source>
        <dbReference type="ARBA" id="ARBA00004154"/>
    </source>
</evidence>
<evidence type="ECO:0000256" key="7">
    <source>
        <dbReference type="ARBA" id="ARBA00022848"/>
    </source>
</evidence>
<comment type="caution">
    <text evidence="12">The sequence shown here is derived from an EMBL/GenBank/DDBJ whole genome shotgun (WGS) entry which is preliminary data.</text>
</comment>
<protein>
    <recommendedName>
        <fullName evidence="4 10">Squalene monooxygenase</fullName>
        <ecNumber evidence="4 10">1.14.14.17</ecNumber>
    </recommendedName>
</protein>
<dbReference type="Pfam" id="PF08491">
    <property type="entry name" value="SE"/>
    <property type="match status" value="1"/>
</dbReference>
<feature type="domain" description="Squalene epoxidase" evidence="11">
    <location>
        <begin position="160"/>
        <end position="424"/>
    </location>
</feature>
<evidence type="ECO:0000256" key="9">
    <source>
        <dbReference type="ARBA" id="ARBA00023136"/>
    </source>
</evidence>
<keyword evidence="13" id="KW-1185">Reference proteome</keyword>
<name>A0A9P6ZPX1_9AGAM</name>
<dbReference type="AlphaFoldDB" id="A0A9P6ZPX1"/>
<keyword evidence="6 10" id="KW-0274">FAD</keyword>
<reference evidence="12" key="1">
    <citation type="journal article" date="2020" name="New Phytol.">
        <title>Comparative genomics reveals dynamic genome evolution in host specialist ectomycorrhizal fungi.</title>
        <authorList>
            <person name="Lofgren L.A."/>
            <person name="Nguyen N.H."/>
            <person name="Vilgalys R."/>
            <person name="Ruytinx J."/>
            <person name="Liao H.L."/>
            <person name="Branco S."/>
            <person name="Kuo A."/>
            <person name="LaButti K."/>
            <person name="Lipzen A."/>
            <person name="Andreopoulos W."/>
            <person name="Pangilinan J."/>
            <person name="Riley R."/>
            <person name="Hundley H."/>
            <person name="Na H."/>
            <person name="Barry K."/>
            <person name="Grigoriev I.V."/>
            <person name="Stajich J.E."/>
            <person name="Kennedy P.G."/>
        </authorList>
    </citation>
    <scope>NUCLEOTIDE SEQUENCE</scope>
    <source>
        <strain evidence="12">DOB743</strain>
    </source>
</reference>
<keyword evidence="7" id="KW-0492">Microsome</keyword>
<gene>
    <name evidence="12" type="ORF">EV702DRAFT_531786</name>
</gene>
<evidence type="ECO:0000256" key="1">
    <source>
        <dbReference type="ARBA" id="ARBA00001974"/>
    </source>
</evidence>
<dbReference type="PRINTS" id="PR00420">
    <property type="entry name" value="RNGMNOXGNASE"/>
</dbReference>
<keyword evidence="5 10" id="KW-0285">Flavoprotein</keyword>
<dbReference type="PANTHER" id="PTHR10835:SF0">
    <property type="entry name" value="SQUALENE MONOOXYGENASE"/>
    <property type="match status" value="1"/>
</dbReference>
<accession>A0A9P6ZPX1</accession>
<keyword evidence="8 10" id="KW-0560">Oxidoreductase</keyword>
<evidence type="ECO:0000259" key="11">
    <source>
        <dbReference type="Pfam" id="PF08491"/>
    </source>
</evidence>
<evidence type="ECO:0000256" key="5">
    <source>
        <dbReference type="ARBA" id="ARBA00022630"/>
    </source>
</evidence>
<comment type="similarity">
    <text evidence="3 10">Belongs to the squalene monooxygenase family.</text>
</comment>
<keyword evidence="9" id="KW-0472">Membrane</keyword>
<dbReference type="InterPro" id="IPR013698">
    <property type="entry name" value="Squalene_epoxidase"/>
</dbReference>
<dbReference type="PANTHER" id="PTHR10835">
    <property type="entry name" value="SQUALENE MONOOXYGENASE"/>
    <property type="match status" value="1"/>
</dbReference>
<keyword evidence="10" id="KW-0256">Endoplasmic reticulum</keyword>
<dbReference type="OrthoDB" id="1678617at2759"/>
<dbReference type="GO" id="GO:0006696">
    <property type="term" value="P:ergosterol biosynthetic process"/>
    <property type="evidence" value="ECO:0007669"/>
    <property type="project" value="TreeGrafter"/>
</dbReference>
<evidence type="ECO:0000313" key="13">
    <source>
        <dbReference type="Proteomes" id="UP000714275"/>
    </source>
</evidence>
<dbReference type="InterPro" id="IPR040125">
    <property type="entry name" value="Squalene_monox"/>
</dbReference>
<dbReference type="GO" id="GO:0050660">
    <property type="term" value="F:flavin adenine dinucleotide binding"/>
    <property type="evidence" value="ECO:0007669"/>
    <property type="project" value="UniProtKB-UniRule"/>
</dbReference>
<dbReference type="SUPFAM" id="SSF51905">
    <property type="entry name" value="FAD/NAD(P)-binding domain"/>
    <property type="match status" value="1"/>
</dbReference>
<comment type="catalytic activity">
    <reaction evidence="10">
        <text>squalene + reduced [NADPH--hemoprotein reductase] + O2 = (S)-2,3-epoxysqualene + oxidized [NADPH--hemoprotein reductase] + H2O + H(+)</text>
        <dbReference type="Rhea" id="RHEA:25282"/>
        <dbReference type="Rhea" id="RHEA-COMP:11964"/>
        <dbReference type="Rhea" id="RHEA-COMP:11965"/>
        <dbReference type="ChEBI" id="CHEBI:15377"/>
        <dbReference type="ChEBI" id="CHEBI:15378"/>
        <dbReference type="ChEBI" id="CHEBI:15379"/>
        <dbReference type="ChEBI" id="CHEBI:15440"/>
        <dbReference type="ChEBI" id="CHEBI:15441"/>
        <dbReference type="ChEBI" id="CHEBI:57618"/>
        <dbReference type="ChEBI" id="CHEBI:58210"/>
        <dbReference type="EC" id="1.14.14.17"/>
    </reaction>
</comment>
<comment type="subcellular location">
    <subcellularLocation>
        <location evidence="10">Endoplasmic reticulum membrane</location>
        <topology evidence="10">Multi-pass membrane protein</topology>
    </subcellularLocation>
    <subcellularLocation>
        <location evidence="2">Microsome membrane</location>
        <topology evidence="2">Multi-pass membrane protein</topology>
    </subcellularLocation>
</comment>
<dbReference type="InterPro" id="IPR036188">
    <property type="entry name" value="FAD/NAD-bd_sf"/>
</dbReference>
<dbReference type="Proteomes" id="UP000714275">
    <property type="component" value="Unassembled WGS sequence"/>
</dbReference>
<sequence length="465" mass="50697">MLSPSYDVLIVGAGVAGPALAYALATKTCDKRNATVRIALLERSLSKPDRIVAELLQPGGVAALKILGLESCLGELGSVSLLGYHVLRGEQGVCAPFPEGHDARAFNHGAFIMALRDRAQQAPNIDVIESTVTSLIEEKNTHRVIGVRASQAGGQPESYFANLVILADGSSSKFRTVVLGNMPYEPSHKGYLAGLIVKGLKLPMPKYATMAVLKGAGPVIFFELPNNEHRMLIELKQQPPGLKEHIMHDIVPQLPPSVRTPILNALETSRVRRVPHFYLPPTKQGECSKAGAFLLGDSLNMRHPLTAGGMTVALNDVVILSDLLAQIESFDNWDEISAILRKWHHLRKPLASTINTMSMSWAGIFAAEGEVFDIMQEGALKFFGKGAEYSEEPMSLAAGITHSPLLLARNSLAITFYSIWVLFTHPRPGNKSAPQFYEYPSLLFKALNVIWTMGIVMGPVMWAEM</sequence>
<organism evidence="12 13">
    <name type="scientific">Suillus placidus</name>
    <dbReference type="NCBI Taxonomy" id="48579"/>
    <lineage>
        <taxon>Eukaryota</taxon>
        <taxon>Fungi</taxon>
        <taxon>Dikarya</taxon>
        <taxon>Basidiomycota</taxon>
        <taxon>Agaricomycotina</taxon>
        <taxon>Agaricomycetes</taxon>
        <taxon>Agaricomycetidae</taxon>
        <taxon>Boletales</taxon>
        <taxon>Suillineae</taxon>
        <taxon>Suillaceae</taxon>
        <taxon>Suillus</taxon>
    </lineage>
</organism>
<dbReference type="GO" id="GO:0004506">
    <property type="term" value="F:squalene monooxygenase activity"/>
    <property type="evidence" value="ECO:0007669"/>
    <property type="project" value="UniProtKB-UniRule"/>
</dbReference>